<accession>A0A6C0E0D7</accession>
<protein>
    <submittedName>
        <fullName evidence="2">Uncharacterized protein</fullName>
    </submittedName>
</protein>
<evidence type="ECO:0000313" key="2">
    <source>
        <dbReference type="EMBL" id="QHT22607.1"/>
    </source>
</evidence>
<organism evidence="2">
    <name type="scientific">viral metagenome</name>
    <dbReference type="NCBI Taxonomy" id="1070528"/>
    <lineage>
        <taxon>unclassified sequences</taxon>
        <taxon>metagenomes</taxon>
        <taxon>organismal metagenomes</taxon>
    </lineage>
</organism>
<dbReference type="AlphaFoldDB" id="A0A6C0E0D7"/>
<feature type="region of interest" description="Disordered" evidence="1">
    <location>
        <begin position="252"/>
        <end position="273"/>
    </location>
</feature>
<sequence>MPSFPIIKLYKNIKNGLIYRDDNDIKTILNKYSEEDYILLFRMIHFVSKDKKMELKINGENSINAINLFSNIAQNIIKQKEEVYNKLLKKKESKISLDKFRKHIGVLKIDHISLDNFQGDFISLTIDNFMDYMGKIEDRNLTLLANFAKATGGIVYDNLLKISNIEDSNINIKKLFEEISSQFIIDNPSIFNRSNEDYEIWRNRLIRDTLRNFNYVNTNKDIFCFILLHIFNLAKNKINIMNFEELDGIKWKKKKRKSKKKRSKSRKKKKFKS</sequence>
<proteinExistence type="predicted"/>
<dbReference type="EMBL" id="MN739714">
    <property type="protein sequence ID" value="QHT22607.1"/>
    <property type="molecule type" value="Genomic_DNA"/>
</dbReference>
<name>A0A6C0E0D7_9ZZZZ</name>
<evidence type="ECO:0000256" key="1">
    <source>
        <dbReference type="SAM" id="MobiDB-lite"/>
    </source>
</evidence>
<reference evidence="2" key="1">
    <citation type="journal article" date="2020" name="Nature">
        <title>Giant virus diversity and host interactions through global metagenomics.</title>
        <authorList>
            <person name="Schulz F."/>
            <person name="Roux S."/>
            <person name="Paez-Espino D."/>
            <person name="Jungbluth S."/>
            <person name="Walsh D.A."/>
            <person name="Denef V.J."/>
            <person name="McMahon K.D."/>
            <person name="Konstantinidis K.T."/>
            <person name="Eloe-Fadrosh E.A."/>
            <person name="Kyrpides N.C."/>
            <person name="Woyke T."/>
        </authorList>
    </citation>
    <scope>NUCLEOTIDE SEQUENCE</scope>
    <source>
        <strain evidence="2">GVMAG-M-3300023179-111</strain>
    </source>
</reference>